<evidence type="ECO:0000313" key="2">
    <source>
        <dbReference type="EMBL" id="SBW05701.1"/>
    </source>
</evidence>
<organism evidence="2">
    <name type="scientific">uncultured Alphaproteobacteria bacterium</name>
    <dbReference type="NCBI Taxonomy" id="91750"/>
    <lineage>
        <taxon>Bacteria</taxon>
        <taxon>Pseudomonadati</taxon>
        <taxon>Pseudomonadota</taxon>
        <taxon>Alphaproteobacteria</taxon>
        <taxon>environmental samples</taxon>
    </lineage>
</organism>
<dbReference type="GO" id="GO:0050043">
    <property type="term" value="F:lactate racemase activity"/>
    <property type="evidence" value="ECO:0007669"/>
    <property type="project" value="InterPro"/>
</dbReference>
<dbReference type="InterPro" id="IPR018657">
    <property type="entry name" value="LarA-like_N"/>
</dbReference>
<dbReference type="AlphaFoldDB" id="A0A212K1X3"/>
<dbReference type="EMBL" id="FLUO01000001">
    <property type="protein sequence ID" value="SBW05701.1"/>
    <property type="molecule type" value="Genomic_DNA"/>
</dbReference>
<accession>A0A212K1X3</accession>
<reference evidence="2" key="1">
    <citation type="submission" date="2016-04" db="EMBL/GenBank/DDBJ databases">
        <authorList>
            <person name="Evans L.H."/>
            <person name="Alamgir A."/>
            <person name="Owens N."/>
            <person name="Weber N.D."/>
            <person name="Virtaneva K."/>
            <person name="Barbian K."/>
            <person name="Babar A."/>
            <person name="Rosenke K."/>
        </authorList>
    </citation>
    <scope>NUCLEOTIDE SEQUENCE</scope>
    <source>
        <strain evidence="2">86</strain>
    </source>
</reference>
<feature type="domain" description="LarA-like N-terminal" evidence="1">
    <location>
        <begin position="32"/>
        <end position="162"/>
    </location>
</feature>
<dbReference type="Gene3D" id="3.40.50.11440">
    <property type="match status" value="1"/>
</dbReference>
<dbReference type="Pfam" id="PF09861">
    <property type="entry name" value="Lar_N"/>
    <property type="match status" value="1"/>
</dbReference>
<proteinExistence type="predicted"/>
<name>A0A212K1X3_9PROT</name>
<protein>
    <recommendedName>
        <fullName evidence="1">LarA-like N-terminal domain-containing protein</fullName>
    </recommendedName>
</protein>
<gene>
    <name evidence="2" type="ORF">KL86APRO_12014</name>
</gene>
<sequence>MSRPRYAELVADVALPRVALVRQHFDAVDAGDPAAAVHAALAAAPCVAALKPGMKVALTVGSRGLAALPELVRAIVSEIRARGAEPFVVPAMGSHGGATAEGQTAVLAHLGVTEASVGCEIRSSMETVHIGTLDNGMEVHIDRLAYEADGIVLFNRIKPHSAFRAPNESGLVKMLSIGLGKRSGADNCHAWGFNYVGRFIVEMARVKLAKCKVLFGIASMENAYDRLSKVVVIPTEGMIETERAYLAEAMRNMPRLPLGPLDQPLASGPLDVLVVDAVGKEFSGSGMDPNITGRPSTTAISGGPSVARIAVLDVTDKSEGNANGVARADAITERLFQRFDRESVYINSITSGVLSAAALPMALPDDKSTIQAVVKTCESHTPGAITLIRIPNTLHLEYLYASEALLPMLRERPGVEIVSGPAPMRFDAEGRLLDPWPAAH</sequence>
<evidence type="ECO:0000259" key="1">
    <source>
        <dbReference type="Pfam" id="PF09861"/>
    </source>
</evidence>